<comment type="caution">
    <text evidence="14">The sequence shown here is derived from an EMBL/GenBank/DDBJ whole genome shotgun (WGS) entry which is preliminary data.</text>
</comment>
<keyword evidence="7 11" id="KW-1133">Transmembrane helix</keyword>
<dbReference type="GO" id="GO:0002486">
    <property type="term" value="P:antigen processing and presentation of endogenous peptide antigen via MHC class I via ER pathway, TAP-independent"/>
    <property type="evidence" value="ECO:0007669"/>
    <property type="project" value="TreeGrafter"/>
</dbReference>
<evidence type="ECO:0000256" key="6">
    <source>
        <dbReference type="ARBA" id="ARBA00022859"/>
    </source>
</evidence>
<dbReference type="Gene3D" id="3.30.500.10">
    <property type="entry name" value="MHC class I-like antigen recognition-like"/>
    <property type="match status" value="1"/>
</dbReference>
<keyword evidence="8 11" id="KW-0472">Membrane</keyword>
<evidence type="ECO:0000259" key="13">
    <source>
        <dbReference type="PROSITE" id="PS50835"/>
    </source>
</evidence>
<dbReference type="GO" id="GO:0002476">
    <property type="term" value="P:antigen processing and presentation of endogenous peptide antigen via MHC class Ib"/>
    <property type="evidence" value="ECO:0007669"/>
    <property type="project" value="TreeGrafter"/>
</dbReference>
<accession>A0AAU9ZDD7</accession>
<dbReference type="InterPro" id="IPR050208">
    <property type="entry name" value="MHC_class-I_related"/>
</dbReference>
<dbReference type="InterPro" id="IPR003006">
    <property type="entry name" value="Ig/MHC_CS"/>
</dbReference>
<evidence type="ECO:0000256" key="3">
    <source>
        <dbReference type="ARBA" id="ARBA00006909"/>
    </source>
</evidence>
<keyword evidence="12" id="KW-0732">Signal</keyword>
<evidence type="ECO:0000256" key="5">
    <source>
        <dbReference type="ARBA" id="ARBA00022692"/>
    </source>
</evidence>
<dbReference type="GO" id="GO:0001916">
    <property type="term" value="P:positive regulation of T cell mediated cytotoxicity"/>
    <property type="evidence" value="ECO:0007669"/>
    <property type="project" value="TreeGrafter"/>
</dbReference>
<dbReference type="AlphaFoldDB" id="A0AAU9ZDD7"/>
<evidence type="ECO:0000256" key="7">
    <source>
        <dbReference type="ARBA" id="ARBA00022989"/>
    </source>
</evidence>
<evidence type="ECO:0000313" key="14">
    <source>
        <dbReference type="EMBL" id="CAH6790177.1"/>
    </source>
</evidence>
<dbReference type="InterPro" id="IPR007110">
    <property type="entry name" value="Ig-like_dom"/>
</dbReference>
<comment type="function">
    <text evidence="1">Involved in the presentation of foreign antigens to the immune system.</text>
</comment>
<name>A0AAU9ZDD7_PHORO</name>
<dbReference type="InterPro" id="IPR011161">
    <property type="entry name" value="MHC_I-like_Ag-recog"/>
</dbReference>
<dbReference type="InterPro" id="IPR036179">
    <property type="entry name" value="Ig-like_dom_sf"/>
</dbReference>
<gene>
    <name evidence="14" type="primary">H2-M10.1</name>
    <name evidence="14" type="ORF">PHOROB_LOCUS7531</name>
</gene>
<dbReference type="CDD" id="cd07698">
    <property type="entry name" value="IgC1_MHC_I_alpha3"/>
    <property type="match status" value="1"/>
</dbReference>
<evidence type="ECO:0000256" key="10">
    <source>
        <dbReference type="RuleBase" id="RU004439"/>
    </source>
</evidence>
<feature type="transmembrane region" description="Helical" evidence="11">
    <location>
        <begin position="304"/>
        <end position="329"/>
    </location>
</feature>
<dbReference type="PROSITE" id="PS50835">
    <property type="entry name" value="IG_LIKE"/>
    <property type="match status" value="1"/>
</dbReference>
<keyword evidence="5 11" id="KW-0812">Transmembrane</keyword>
<organism evidence="14 15">
    <name type="scientific">Phodopus roborovskii</name>
    <name type="common">Roborovski's desert hamster</name>
    <name type="synonym">Cricetulus roborovskii</name>
    <dbReference type="NCBI Taxonomy" id="109678"/>
    <lineage>
        <taxon>Eukaryota</taxon>
        <taxon>Metazoa</taxon>
        <taxon>Chordata</taxon>
        <taxon>Craniata</taxon>
        <taxon>Vertebrata</taxon>
        <taxon>Euteleostomi</taxon>
        <taxon>Mammalia</taxon>
        <taxon>Eutheria</taxon>
        <taxon>Euarchontoglires</taxon>
        <taxon>Glires</taxon>
        <taxon>Rodentia</taxon>
        <taxon>Myomorpha</taxon>
        <taxon>Muroidea</taxon>
        <taxon>Cricetidae</taxon>
        <taxon>Cricetinae</taxon>
        <taxon>Phodopus</taxon>
    </lineage>
</organism>
<dbReference type="InterPro" id="IPR037055">
    <property type="entry name" value="MHC_I-like_Ag-recog_sf"/>
</dbReference>
<dbReference type="InterPro" id="IPR011162">
    <property type="entry name" value="MHC_I/II-like_Ag-recog"/>
</dbReference>
<dbReference type="InterPro" id="IPR001039">
    <property type="entry name" value="MHC_I_a_a1/a2"/>
</dbReference>
<comment type="subcellular location">
    <subcellularLocation>
        <location evidence="2">Membrane</location>
        <topology evidence="2">Single-pass type I membrane protein</topology>
    </subcellularLocation>
</comment>
<dbReference type="GO" id="GO:0098553">
    <property type="term" value="C:lumenal side of endoplasmic reticulum membrane"/>
    <property type="evidence" value="ECO:0007669"/>
    <property type="project" value="UniProtKB-ARBA"/>
</dbReference>
<dbReference type="GO" id="GO:0042612">
    <property type="term" value="C:MHC class I protein complex"/>
    <property type="evidence" value="ECO:0007669"/>
    <property type="project" value="UniProtKB-KW"/>
</dbReference>
<proteinExistence type="inferred from homology"/>
<feature type="domain" description="Ig-like" evidence="13">
    <location>
        <begin position="208"/>
        <end position="296"/>
    </location>
</feature>
<dbReference type="FunFam" id="2.60.40.10:FF:000014">
    <property type="entry name" value="H-2 class I histocompatibility antigen, alpha chain"/>
    <property type="match status" value="1"/>
</dbReference>
<dbReference type="FunFam" id="3.30.500.10:FF:000001">
    <property type="entry name" value="H-2 class I histocompatibility antigen, alpha chain"/>
    <property type="match status" value="1"/>
</dbReference>
<dbReference type="EMBL" id="CALSGD010001418">
    <property type="protein sequence ID" value="CAH6790177.1"/>
    <property type="molecule type" value="Genomic_DNA"/>
</dbReference>
<dbReference type="GO" id="GO:0009897">
    <property type="term" value="C:external side of plasma membrane"/>
    <property type="evidence" value="ECO:0007669"/>
    <property type="project" value="TreeGrafter"/>
</dbReference>
<dbReference type="PANTHER" id="PTHR16675:SF287">
    <property type="entry name" value="HISTOCOMPATIBILITY 2, M REGION LOCUS 10.1-RELATED"/>
    <property type="match status" value="1"/>
</dbReference>
<comment type="similarity">
    <text evidence="3 10">Belongs to the MHC class I family.</text>
</comment>
<protein>
    <submittedName>
        <fullName evidence="14">H2-M10.1 protein</fullName>
    </submittedName>
</protein>
<evidence type="ECO:0000313" key="15">
    <source>
        <dbReference type="Proteomes" id="UP001152836"/>
    </source>
</evidence>
<dbReference type="InterPro" id="IPR003597">
    <property type="entry name" value="Ig_C1-set"/>
</dbReference>
<evidence type="ECO:0000256" key="8">
    <source>
        <dbReference type="ARBA" id="ARBA00023136"/>
    </source>
</evidence>
<sequence>MRTSRPCALLLLVVALALTQNCAGSHWLQLFDALVYGPDIWEPRFIHVCYVDTTQVMGFDSNAATAKMQPRAPWMEQEPPEYWEEETEDVLHKSQSDRKFLEVLMKYYKHSKIDYPTIQKVLGCNVENNGSFLHGHYRFTYYGHDYITLNEDLSTWTAEGKAAQIIKDSWEKDGEAESWRTYLQGKCVEMLRRCLDLGKEILLRSDPPQTYVAHQVRPGGDVILKCLAMNFYPAEITLTWQRDGNNHTWDMELGDTRPAGDGTFQKWAAIVVPSGEELKYTCHVNHEGLPEPRILRWEPPQPTIILMAILIGLLLGALVMGTVVIFLIWKK</sequence>
<keyword evidence="4" id="KW-0490">MHC I</keyword>
<dbReference type="PANTHER" id="PTHR16675">
    <property type="entry name" value="MHC CLASS I-RELATED"/>
    <property type="match status" value="1"/>
</dbReference>
<keyword evidence="6" id="KW-0391">Immunity</keyword>
<dbReference type="GO" id="GO:0042605">
    <property type="term" value="F:peptide antigen binding"/>
    <property type="evidence" value="ECO:0007669"/>
    <property type="project" value="TreeGrafter"/>
</dbReference>
<dbReference type="InterPro" id="IPR013783">
    <property type="entry name" value="Ig-like_fold"/>
</dbReference>
<feature type="signal peptide" evidence="12">
    <location>
        <begin position="1"/>
        <end position="24"/>
    </location>
</feature>
<dbReference type="SMART" id="SM00407">
    <property type="entry name" value="IGc1"/>
    <property type="match status" value="1"/>
</dbReference>
<keyword evidence="9" id="KW-0325">Glycoprotein</keyword>
<evidence type="ECO:0000256" key="2">
    <source>
        <dbReference type="ARBA" id="ARBA00004479"/>
    </source>
</evidence>
<dbReference type="Proteomes" id="UP001152836">
    <property type="component" value="Unassembled WGS sequence"/>
</dbReference>
<dbReference type="GO" id="GO:0005615">
    <property type="term" value="C:extracellular space"/>
    <property type="evidence" value="ECO:0007669"/>
    <property type="project" value="TreeGrafter"/>
</dbReference>
<dbReference type="PRINTS" id="PR01638">
    <property type="entry name" value="MHCCLASSI"/>
</dbReference>
<dbReference type="SUPFAM" id="SSF48726">
    <property type="entry name" value="Immunoglobulin"/>
    <property type="match status" value="1"/>
</dbReference>
<reference evidence="14" key="1">
    <citation type="submission" date="2022-06" db="EMBL/GenBank/DDBJ databases">
        <authorList>
            <person name="Andreotti S."/>
            <person name="Wyler E."/>
        </authorList>
    </citation>
    <scope>NUCLEOTIDE SEQUENCE</scope>
</reference>
<evidence type="ECO:0000256" key="1">
    <source>
        <dbReference type="ARBA" id="ARBA00002297"/>
    </source>
</evidence>
<feature type="chain" id="PRO_5043964741" evidence="12">
    <location>
        <begin position="25"/>
        <end position="331"/>
    </location>
</feature>
<dbReference type="SUPFAM" id="SSF54452">
    <property type="entry name" value="MHC antigen-recognition domain"/>
    <property type="match status" value="1"/>
</dbReference>
<evidence type="ECO:0000256" key="9">
    <source>
        <dbReference type="ARBA" id="ARBA00023180"/>
    </source>
</evidence>
<keyword evidence="15" id="KW-1185">Reference proteome</keyword>
<evidence type="ECO:0000256" key="12">
    <source>
        <dbReference type="SAM" id="SignalP"/>
    </source>
</evidence>
<dbReference type="GO" id="GO:0030670">
    <property type="term" value="C:phagocytic vesicle membrane"/>
    <property type="evidence" value="ECO:0007669"/>
    <property type="project" value="UniProtKB-ARBA"/>
</dbReference>
<dbReference type="Gene3D" id="2.60.40.10">
    <property type="entry name" value="Immunoglobulins"/>
    <property type="match status" value="1"/>
</dbReference>
<dbReference type="GO" id="GO:0005102">
    <property type="term" value="F:signaling receptor binding"/>
    <property type="evidence" value="ECO:0007669"/>
    <property type="project" value="TreeGrafter"/>
</dbReference>
<evidence type="ECO:0000256" key="11">
    <source>
        <dbReference type="SAM" id="Phobius"/>
    </source>
</evidence>
<dbReference type="PROSITE" id="PS00290">
    <property type="entry name" value="IG_MHC"/>
    <property type="match status" value="1"/>
</dbReference>
<evidence type="ECO:0000256" key="4">
    <source>
        <dbReference type="ARBA" id="ARBA00022451"/>
    </source>
</evidence>
<dbReference type="Pfam" id="PF00129">
    <property type="entry name" value="MHC_I"/>
    <property type="match status" value="1"/>
</dbReference>
<dbReference type="Pfam" id="PF07654">
    <property type="entry name" value="C1-set"/>
    <property type="match status" value="1"/>
</dbReference>
<dbReference type="GO" id="GO:0006955">
    <property type="term" value="P:immune response"/>
    <property type="evidence" value="ECO:0007669"/>
    <property type="project" value="TreeGrafter"/>
</dbReference>